<feature type="transmembrane region" description="Helical" evidence="1">
    <location>
        <begin position="215"/>
        <end position="233"/>
    </location>
</feature>
<feature type="transmembrane region" description="Helical" evidence="1">
    <location>
        <begin position="156"/>
        <end position="179"/>
    </location>
</feature>
<proteinExistence type="predicted"/>
<dbReference type="AlphaFoldDB" id="A0A3S8RT26"/>
<evidence type="ECO:0000313" key="3">
    <source>
        <dbReference type="Proteomes" id="UP000273145"/>
    </source>
</evidence>
<feature type="transmembrane region" description="Helical" evidence="1">
    <location>
        <begin position="191"/>
        <end position="210"/>
    </location>
</feature>
<organism evidence="2 3">
    <name type="scientific">Paenibacillus lentus</name>
    <dbReference type="NCBI Taxonomy" id="1338368"/>
    <lineage>
        <taxon>Bacteria</taxon>
        <taxon>Bacillati</taxon>
        <taxon>Bacillota</taxon>
        <taxon>Bacilli</taxon>
        <taxon>Bacillales</taxon>
        <taxon>Paenibacillaceae</taxon>
        <taxon>Paenibacillus</taxon>
    </lineage>
</organism>
<feature type="transmembrane region" description="Helical" evidence="1">
    <location>
        <begin position="245"/>
        <end position="266"/>
    </location>
</feature>
<feature type="transmembrane region" description="Helical" evidence="1">
    <location>
        <begin position="82"/>
        <end position="100"/>
    </location>
</feature>
<gene>
    <name evidence="2" type="ORF">EIM92_07995</name>
</gene>
<evidence type="ECO:0008006" key="4">
    <source>
        <dbReference type="Google" id="ProtNLM"/>
    </source>
</evidence>
<keyword evidence="3" id="KW-1185">Reference proteome</keyword>
<dbReference type="KEGG" id="plen:EIM92_07995"/>
<sequence>MNPSIDRELELLEQQLQEPLRRAMQPPPSPMETAELIRKLQPEFDALKADQASESLQFNAQVEPPTLRKLLRSQFRLNRKSLILSSSAVFLMLILLVDPYQPVLSIGALPNSLFPVITPLMLIASMLFSYRTWDSGMRSVESITPYPPALVMYSRMLMVIALVVVWAFISSLIVSVRVFQAGEFVLPLGPFLLQWLGITLLTSGAAMYVLFRKGIYYALASAVAVYALWFIYIDNSSSYVLRVEYRAVIDGLLLAAGVLLLLRSYYRSRKMKFEMKAGAGDDIH</sequence>
<dbReference type="OrthoDB" id="2584870at2"/>
<dbReference type="RefSeq" id="WP_125082210.1">
    <property type="nucleotide sequence ID" value="NZ_CP034248.1"/>
</dbReference>
<dbReference type="EMBL" id="CP034248">
    <property type="protein sequence ID" value="AZK46141.1"/>
    <property type="molecule type" value="Genomic_DNA"/>
</dbReference>
<keyword evidence="1" id="KW-0812">Transmembrane</keyword>
<evidence type="ECO:0000256" key="1">
    <source>
        <dbReference type="SAM" id="Phobius"/>
    </source>
</evidence>
<protein>
    <recommendedName>
        <fullName evidence="4">ABC transporter permease</fullName>
    </recommendedName>
</protein>
<name>A0A3S8RT26_9BACL</name>
<feature type="transmembrane region" description="Helical" evidence="1">
    <location>
        <begin position="112"/>
        <end position="130"/>
    </location>
</feature>
<keyword evidence="1" id="KW-0472">Membrane</keyword>
<keyword evidence="1" id="KW-1133">Transmembrane helix</keyword>
<reference evidence="2 3" key="1">
    <citation type="submission" date="2018-11" db="EMBL/GenBank/DDBJ databases">
        <title>Genome sequencing of Paenibacillus lentus DSM25539(T).</title>
        <authorList>
            <person name="Kook J.-K."/>
            <person name="Park S.-N."/>
            <person name="Lim Y.K."/>
        </authorList>
    </citation>
    <scope>NUCLEOTIDE SEQUENCE [LARGE SCALE GENOMIC DNA]</scope>
    <source>
        <strain evidence="2 3">DSM 25539</strain>
    </source>
</reference>
<accession>A0A3S8RT26</accession>
<dbReference type="Proteomes" id="UP000273145">
    <property type="component" value="Chromosome"/>
</dbReference>
<evidence type="ECO:0000313" key="2">
    <source>
        <dbReference type="EMBL" id="AZK46141.1"/>
    </source>
</evidence>